<keyword evidence="1" id="KW-0812">Transmembrane</keyword>
<protein>
    <submittedName>
        <fullName evidence="3">Uncharacterized protein</fullName>
    </submittedName>
</protein>
<gene>
    <name evidence="3" type="ORF">EDD74_1096</name>
    <name evidence="2" type="ORF">FAEUMB_28770</name>
</gene>
<dbReference type="AlphaFoldDB" id="A0A4R3JNY3"/>
<keyword evidence="1" id="KW-0472">Membrane</keyword>
<dbReference type="Proteomes" id="UP000702954">
    <property type="component" value="Unassembled WGS sequence"/>
</dbReference>
<evidence type="ECO:0000313" key="3">
    <source>
        <dbReference type="EMBL" id="TCS68302.1"/>
    </source>
</evidence>
<organism evidence="3 4">
    <name type="scientific">Faecalimonas umbilicata</name>
    <dbReference type="NCBI Taxonomy" id="1912855"/>
    <lineage>
        <taxon>Bacteria</taxon>
        <taxon>Bacillati</taxon>
        <taxon>Bacillota</taxon>
        <taxon>Clostridia</taxon>
        <taxon>Lachnospirales</taxon>
        <taxon>Lachnospiraceae</taxon>
        <taxon>Faecalimonas</taxon>
    </lineage>
</organism>
<proteinExistence type="predicted"/>
<comment type="caution">
    <text evidence="3">The sequence shown here is derived from an EMBL/GenBank/DDBJ whole genome shotgun (WGS) entry which is preliminary data.</text>
</comment>
<feature type="transmembrane region" description="Helical" evidence="1">
    <location>
        <begin position="52"/>
        <end position="69"/>
    </location>
</feature>
<evidence type="ECO:0000313" key="4">
    <source>
        <dbReference type="Proteomes" id="UP000294613"/>
    </source>
</evidence>
<dbReference type="EMBL" id="BHEO01000008">
    <property type="protein sequence ID" value="GBU06336.1"/>
    <property type="molecule type" value="Genomic_DNA"/>
</dbReference>
<dbReference type="Proteomes" id="UP000294613">
    <property type="component" value="Unassembled WGS sequence"/>
</dbReference>
<dbReference type="RefSeq" id="WP_016438562.1">
    <property type="nucleotide sequence ID" value="NZ_BHEO01000008.1"/>
</dbReference>
<keyword evidence="1" id="KW-1133">Transmembrane helix</keyword>
<accession>A0A4R3JNY3</accession>
<reference evidence="3 4" key="2">
    <citation type="submission" date="2019-03" db="EMBL/GenBank/DDBJ databases">
        <title>Genomic Encyclopedia of Type Strains, Phase IV (KMG-IV): sequencing the most valuable type-strain genomes for metagenomic binning, comparative biology and taxonomic classification.</title>
        <authorList>
            <person name="Goeker M."/>
        </authorList>
    </citation>
    <scope>NUCLEOTIDE SEQUENCE [LARGE SCALE GENOMIC DNA]</scope>
    <source>
        <strain evidence="3 4">DSM 103426</strain>
    </source>
</reference>
<sequence length="99" mass="11343">MNETEKRREELLAQARNLYGNGRTSNPAIHPRCQGAYHQLYEKEEALPRSTFVLRVCVSLILFLIFAGIDYEKTSVGTYDSAKIIEAITYQQPMGEFLK</sequence>
<evidence type="ECO:0000256" key="1">
    <source>
        <dbReference type="SAM" id="Phobius"/>
    </source>
</evidence>
<name>A0A4R3JNY3_9FIRM</name>
<reference evidence="2 5" key="1">
    <citation type="journal article" date="2018" name="Int. J. Syst. Evol. Microbiol.">
        <title>Draft Genome Sequence of Faecalimonas umbilicata JCM 30896T, an Acetate-Producing Bacterium Isolated from Human Feces.</title>
        <authorList>
            <person name="Sakamoto M."/>
            <person name="Ikeyama N."/>
            <person name="Yuki M."/>
            <person name="Ohkuma M."/>
        </authorList>
    </citation>
    <scope>NUCLEOTIDE SEQUENCE [LARGE SCALE GENOMIC DNA]</scope>
    <source>
        <strain evidence="2 5">EGH7</strain>
    </source>
</reference>
<dbReference type="EMBL" id="SLZV01000009">
    <property type="protein sequence ID" value="TCS68302.1"/>
    <property type="molecule type" value="Genomic_DNA"/>
</dbReference>
<keyword evidence="5" id="KW-1185">Reference proteome</keyword>
<evidence type="ECO:0000313" key="2">
    <source>
        <dbReference type="EMBL" id="GBU06336.1"/>
    </source>
</evidence>
<evidence type="ECO:0000313" key="5">
    <source>
        <dbReference type="Proteomes" id="UP000702954"/>
    </source>
</evidence>